<feature type="transmembrane region" description="Helical" evidence="1">
    <location>
        <begin position="12"/>
        <end position="37"/>
    </location>
</feature>
<dbReference type="RefSeq" id="WP_184678558.1">
    <property type="nucleotide sequence ID" value="NZ_JACHGY010000001.1"/>
</dbReference>
<dbReference type="PANTHER" id="PTHR30093">
    <property type="entry name" value="GENERAL SECRETION PATHWAY PROTEIN G"/>
    <property type="match status" value="1"/>
</dbReference>
<evidence type="ECO:0000313" key="3">
    <source>
        <dbReference type="Proteomes" id="UP000541810"/>
    </source>
</evidence>
<organism evidence="2 3">
    <name type="scientific">Algisphaera agarilytica</name>
    <dbReference type="NCBI Taxonomy" id="1385975"/>
    <lineage>
        <taxon>Bacteria</taxon>
        <taxon>Pseudomonadati</taxon>
        <taxon>Planctomycetota</taxon>
        <taxon>Phycisphaerae</taxon>
        <taxon>Phycisphaerales</taxon>
        <taxon>Phycisphaeraceae</taxon>
        <taxon>Algisphaera</taxon>
    </lineage>
</organism>
<dbReference type="Proteomes" id="UP000541810">
    <property type="component" value="Unassembled WGS sequence"/>
</dbReference>
<dbReference type="Pfam" id="PF07963">
    <property type="entry name" value="N_methyl"/>
    <property type="match status" value="1"/>
</dbReference>
<keyword evidence="3" id="KW-1185">Reference proteome</keyword>
<dbReference type="Gene3D" id="3.30.700.10">
    <property type="entry name" value="Glycoprotein, Type 4 Pilin"/>
    <property type="match status" value="1"/>
</dbReference>
<dbReference type="EMBL" id="JACHGY010000001">
    <property type="protein sequence ID" value="MBB6431062.1"/>
    <property type="molecule type" value="Genomic_DNA"/>
</dbReference>
<protein>
    <submittedName>
        <fullName evidence="2">Prepilin-type N-terminal cleavage/methylation domain-containing protein/prepilin-type processing-associated H-X9-DG protein</fullName>
    </submittedName>
</protein>
<evidence type="ECO:0000256" key="1">
    <source>
        <dbReference type="SAM" id="Phobius"/>
    </source>
</evidence>
<name>A0A7X0H8L5_9BACT</name>
<keyword evidence="1" id="KW-0472">Membrane</keyword>
<sequence>MRNSGKPTLFPGFTLIELLVVISIIALLIGILLPALAKARTSALATKCLSNQRQVGIGLFAYAADHDGAIPRGSSAVNLGAPGVTLENTANNYLWFISTYASHGVLITNDYVSSPEVLDCPDGPEPKMTPGTLEDIGTPGAVVAVAYTFRNLDETTNDKIEDLGTNQLGGRASMLMWDVAMDVPATNVFGIPEQFNLNHRGTVTNSLYIDGHAESIPYEEEHVLFRKSDYPTLQGMLTRTDNILIRFDHAQDGGTLENAPQLP</sequence>
<dbReference type="PANTHER" id="PTHR30093:SF2">
    <property type="entry name" value="TYPE II SECRETION SYSTEM PROTEIN H"/>
    <property type="match status" value="1"/>
</dbReference>
<gene>
    <name evidence="2" type="ORF">HNQ40_002868</name>
</gene>
<evidence type="ECO:0000313" key="2">
    <source>
        <dbReference type="EMBL" id="MBB6431062.1"/>
    </source>
</evidence>
<dbReference type="SUPFAM" id="SSF54523">
    <property type="entry name" value="Pili subunits"/>
    <property type="match status" value="1"/>
</dbReference>
<dbReference type="AlphaFoldDB" id="A0A7X0H8L5"/>
<reference evidence="2 3" key="1">
    <citation type="submission" date="2020-08" db="EMBL/GenBank/DDBJ databases">
        <title>Genomic Encyclopedia of Type Strains, Phase IV (KMG-IV): sequencing the most valuable type-strain genomes for metagenomic binning, comparative biology and taxonomic classification.</title>
        <authorList>
            <person name="Goeker M."/>
        </authorList>
    </citation>
    <scope>NUCLEOTIDE SEQUENCE [LARGE SCALE GENOMIC DNA]</scope>
    <source>
        <strain evidence="2 3">DSM 103725</strain>
    </source>
</reference>
<dbReference type="InterPro" id="IPR012902">
    <property type="entry name" value="N_methyl_site"/>
</dbReference>
<proteinExistence type="predicted"/>
<dbReference type="InterPro" id="IPR045584">
    <property type="entry name" value="Pilin-like"/>
</dbReference>
<accession>A0A7X0H8L5</accession>
<keyword evidence="1" id="KW-1133">Transmembrane helix</keyword>
<comment type="caution">
    <text evidence="2">The sequence shown here is derived from an EMBL/GenBank/DDBJ whole genome shotgun (WGS) entry which is preliminary data.</text>
</comment>
<keyword evidence="1" id="KW-0812">Transmembrane</keyword>
<dbReference type="NCBIfam" id="TIGR02532">
    <property type="entry name" value="IV_pilin_GFxxxE"/>
    <property type="match status" value="1"/>
</dbReference>